<evidence type="ECO:0000313" key="1">
    <source>
        <dbReference type="EMBL" id="GAA1536885.1"/>
    </source>
</evidence>
<gene>
    <name evidence="1" type="ORF">GCM10009827_064460</name>
</gene>
<name>A0ABN2BCC2_9ACTN</name>
<comment type="caution">
    <text evidence="1">The sequence shown here is derived from an EMBL/GenBank/DDBJ whole genome shotgun (WGS) entry which is preliminary data.</text>
</comment>
<protein>
    <submittedName>
        <fullName evidence="1">Uncharacterized protein</fullName>
    </submittedName>
</protein>
<sequence>MQLAWNSRYCACGGLSVNVLTGEAVAVGTGAADPVPDADGLTGFVGFAGTDDEGDEGAG</sequence>
<dbReference type="Proteomes" id="UP001501470">
    <property type="component" value="Unassembled WGS sequence"/>
</dbReference>
<keyword evidence="2" id="KW-1185">Reference proteome</keyword>
<dbReference type="EMBL" id="BAAAQD010000014">
    <property type="protein sequence ID" value="GAA1536885.1"/>
    <property type="molecule type" value="Genomic_DNA"/>
</dbReference>
<proteinExistence type="predicted"/>
<accession>A0ABN2BCC2</accession>
<evidence type="ECO:0000313" key="2">
    <source>
        <dbReference type="Proteomes" id="UP001501470"/>
    </source>
</evidence>
<reference evidence="1 2" key="1">
    <citation type="journal article" date="2019" name="Int. J. Syst. Evol. Microbiol.">
        <title>The Global Catalogue of Microorganisms (GCM) 10K type strain sequencing project: providing services to taxonomists for standard genome sequencing and annotation.</title>
        <authorList>
            <consortium name="The Broad Institute Genomics Platform"/>
            <consortium name="The Broad Institute Genome Sequencing Center for Infectious Disease"/>
            <person name="Wu L."/>
            <person name="Ma J."/>
        </authorList>
    </citation>
    <scope>NUCLEOTIDE SEQUENCE [LARGE SCALE GENOMIC DNA]</scope>
    <source>
        <strain evidence="1 2">JCM 15933</strain>
    </source>
</reference>
<organism evidence="1 2">
    <name type="scientific">Dactylosporangium maewongense</name>
    <dbReference type="NCBI Taxonomy" id="634393"/>
    <lineage>
        <taxon>Bacteria</taxon>
        <taxon>Bacillati</taxon>
        <taxon>Actinomycetota</taxon>
        <taxon>Actinomycetes</taxon>
        <taxon>Micromonosporales</taxon>
        <taxon>Micromonosporaceae</taxon>
        <taxon>Dactylosporangium</taxon>
    </lineage>
</organism>